<feature type="compositionally biased region" description="Acidic residues" evidence="1">
    <location>
        <begin position="537"/>
        <end position="546"/>
    </location>
</feature>
<feature type="compositionally biased region" description="Polar residues" evidence="1">
    <location>
        <begin position="513"/>
        <end position="534"/>
    </location>
</feature>
<feature type="compositionally biased region" description="Basic and acidic residues" evidence="1">
    <location>
        <begin position="450"/>
        <end position="465"/>
    </location>
</feature>
<organism evidence="2 3">
    <name type="scientific">Marasmius tenuissimus</name>
    <dbReference type="NCBI Taxonomy" id="585030"/>
    <lineage>
        <taxon>Eukaryota</taxon>
        <taxon>Fungi</taxon>
        <taxon>Dikarya</taxon>
        <taxon>Basidiomycota</taxon>
        <taxon>Agaricomycotina</taxon>
        <taxon>Agaricomycetes</taxon>
        <taxon>Agaricomycetidae</taxon>
        <taxon>Agaricales</taxon>
        <taxon>Marasmiineae</taxon>
        <taxon>Marasmiaceae</taxon>
        <taxon>Marasmius</taxon>
    </lineage>
</organism>
<feature type="region of interest" description="Disordered" evidence="1">
    <location>
        <begin position="1"/>
        <end position="127"/>
    </location>
</feature>
<evidence type="ECO:0000313" key="2">
    <source>
        <dbReference type="EMBL" id="KAL0057481.1"/>
    </source>
</evidence>
<keyword evidence="3" id="KW-1185">Reference proteome</keyword>
<accession>A0ABR2Z9D2</accession>
<comment type="caution">
    <text evidence="2">The sequence shown here is derived from an EMBL/GenBank/DDBJ whole genome shotgun (WGS) entry which is preliminary data.</text>
</comment>
<feature type="compositionally biased region" description="Polar residues" evidence="1">
    <location>
        <begin position="42"/>
        <end position="62"/>
    </location>
</feature>
<name>A0ABR2Z9D2_9AGAR</name>
<dbReference type="EMBL" id="JBBXMP010000519">
    <property type="protein sequence ID" value="KAL0057481.1"/>
    <property type="molecule type" value="Genomic_DNA"/>
</dbReference>
<proteinExistence type="predicted"/>
<feature type="compositionally biased region" description="Basic and acidic residues" evidence="1">
    <location>
        <begin position="90"/>
        <end position="99"/>
    </location>
</feature>
<evidence type="ECO:0000256" key="1">
    <source>
        <dbReference type="SAM" id="MobiDB-lite"/>
    </source>
</evidence>
<protein>
    <submittedName>
        <fullName evidence="2">Uncharacterized protein</fullName>
    </submittedName>
</protein>
<feature type="compositionally biased region" description="Polar residues" evidence="1">
    <location>
        <begin position="70"/>
        <end position="79"/>
    </location>
</feature>
<sequence>MGIDGPGPEVEVQDDSVEKPAPDSTLALPEAPTKVKKWTRGAPQTSHSDVNNARGTIPSVQSIHKAASSRIPSQVTTGETTKKCKIPSDGGEKPIQEGKRSKKSKKPTGPPVTSQASRLKKNKRAAKGIGFDDDKTIALAERQQAGSNLQTSSDMVKITPQPLILPTGKSACNGETKFSSKHLPEFILKNNGARKLFIPLCKEAASYVHGWSTLHKELLQGVVNRGWGEGQVIIPDNSHNSVSSVGNVKASDLRHELGTGALAVVESFIKQQWSDLPAPADPDEEIEWVFRNEEDVASWAAWQTTRFSVGSGPQLSPVLFATFVADEKGNVLEKKGMFENELILRVLAVYFAHVKTIPPNKRLGGFPLGALELAIQAVERALVSYLTGRPAISGSFLYEDWGKKPVPDSKGREKLKAVEFRNTIESLGEEKQQAIITGARAFVKAKGRISPKDRRQAAEQEKEESGSESDVLMSDPPEPAATNEDSVPLIKGEGAVSSAPQDQLISPAGELHSPSTSSRALITEISTALGSETESAGVEDNEDGIVEEQHSMAGGQPDHQTRR</sequence>
<gene>
    <name evidence="2" type="ORF">AAF712_015877</name>
</gene>
<evidence type="ECO:0000313" key="3">
    <source>
        <dbReference type="Proteomes" id="UP001437256"/>
    </source>
</evidence>
<feature type="region of interest" description="Disordered" evidence="1">
    <location>
        <begin position="447"/>
        <end position="563"/>
    </location>
</feature>
<dbReference type="Proteomes" id="UP001437256">
    <property type="component" value="Unassembled WGS sequence"/>
</dbReference>
<reference evidence="2 3" key="1">
    <citation type="submission" date="2024-05" db="EMBL/GenBank/DDBJ databases">
        <title>A draft genome resource for the thread blight pathogen Marasmius tenuissimus strain MS-2.</title>
        <authorList>
            <person name="Yulfo-Soto G.E."/>
            <person name="Baruah I.K."/>
            <person name="Amoako-Attah I."/>
            <person name="Bukari Y."/>
            <person name="Meinhardt L.W."/>
            <person name="Bailey B.A."/>
            <person name="Cohen S.P."/>
        </authorList>
    </citation>
    <scope>NUCLEOTIDE SEQUENCE [LARGE SCALE GENOMIC DNA]</scope>
    <source>
        <strain evidence="2 3">MS-2</strain>
    </source>
</reference>